<dbReference type="EMBL" id="CP005290">
    <property type="protein sequence ID" value="AGK61759.1"/>
    <property type="molecule type" value="Genomic_DNA"/>
</dbReference>
<name>N0BDP7_9EURY</name>
<dbReference type="HOGENOM" id="CLU_1275254_0_0_2"/>
<keyword evidence="2" id="KW-1185">Reference proteome</keyword>
<protein>
    <submittedName>
        <fullName evidence="1">Uncharacterized protein</fullName>
    </submittedName>
</protein>
<organism evidence="1 2">
    <name type="scientific">Archaeoglobus sulfaticallidus PM70-1</name>
    <dbReference type="NCBI Taxonomy" id="387631"/>
    <lineage>
        <taxon>Archaea</taxon>
        <taxon>Methanobacteriati</taxon>
        <taxon>Methanobacteriota</taxon>
        <taxon>Archaeoglobi</taxon>
        <taxon>Archaeoglobales</taxon>
        <taxon>Archaeoglobaceae</taxon>
        <taxon>Archaeoglobus</taxon>
    </lineage>
</organism>
<sequence>MNPLQIFAISSLKNSPSLIEVETGVEEGIFIKKYLEVVRDEYEHVFLISFFDADKFLLTQIGELISKENIISVFGRHEDKSIEGSAPIITGYIGNFLKKVEGRTLAVVTGLCFYYTMVGEENLVGIYPRISGLDRYKADLDVLTVMNVEMFSEKVIGILRSFSYNILRLGIEERDDEFLRYAILLRSAFPEENLKKWYYKIEHDEVVFFNSKSGCGGLTQL</sequence>
<dbReference type="OrthoDB" id="85349at2157"/>
<dbReference type="eggNOG" id="arCOG07118">
    <property type="taxonomic scope" value="Archaea"/>
</dbReference>
<dbReference type="Proteomes" id="UP000013307">
    <property type="component" value="Chromosome"/>
</dbReference>
<dbReference type="KEGG" id="ast:Asulf_01788"/>
<gene>
    <name evidence="1" type="ORF">Asulf_01788</name>
</gene>
<reference evidence="1 2" key="1">
    <citation type="journal article" date="2013" name="Genome Announc.">
        <title>Complete Genome Sequence of the Thermophilic and Facultatively Chemolithoautotrophic Sulfate Reducer Archaeoglobus sulfaticallidus Strain PM70-1T.</title>
        <authorList>
            <person name="Stokke R."/>
            <person name="Hocking W.P."/>
            <person name="Steinsbu B.O."/>
            <person name="Steen I.H."/>
        </authorList>
    </citation>
    <scope>NUCLEOTIDE SEQUENCE [LARGE SCALE GENOMIC DNA]</scope>
    <source>
        <strain evidence="1">PM70-1</strain>
    </source>
</reference>
<evidence type="ECO:0000313" key="2">
    <source>
        <dbReference type="Proteomes" id="UP000013307"/>
    </source>
</evidence>
<proteinExistence type="predicted"/>
<evidence type="ECO:0000313" key="1">
    <source>
        <dbReference type="EMBL" id="AGK61759.1"/>
    </source>
</evidence>
<dbReference type="RefSeq" id="WP_015591357.1">
    <property type="nucleotide sequence ID" value="NC_021169.1"/>
</dbReference>
<dbReference type="AlphaFoldDB" id="N0BDP7"/>
<dbReference type="STRING" id="387631.Asulf_01788"/>
<accession>N0BDP7</accession>
<dbReference type="GeneID" id="15393423"/>